<organism evidence="2 3">
    <name type="scientific">Recurvomyces mirabilis</name>
    <dbReference type="NCBI Taxonomy" id="574656"/>
    <lineage>
        <taxon>Eukaryota</taxon>
        <taxon>Fungi</taxon>
        <taxon>Dikarya</taxon>
        <taxon>Ascomycota</taxon>
        <taxon>Pezizomycotina</taxon>
        <taxon>Dothideomycetes</taxon>
        <taxon>Dothideomycetidae</taxon>
        <taxon>Mycosphaerellales</taxon>
        <taxon>Teratosphaeriaceae</taxon>
        <taxon>Recurvomyces</taxon>
    </lineage>
</organism>
<proteinExistence type="predicted"/>
<evidence type="ECO:0000313" key="3">
    <source>
        <dbReference type="Proteomes" id="UP001274830"/>
    </source>
</evidence>
<dbReference type="EMBL" id="JAUTXT010000028">
    <property type="protein sequence ID" value="KAK3672969.1"/>
    <property type="molecule type" value="Genomic_DNA"/>
</dbReference>
<dbReference type="Proteomes" id="UP001274830">
    <property type="component" value="Unassembled WGS sequence"/>
</dbReference>
<reference evidence="2" key="1">
    <citation type="submission" date="2023-07" db="EMBL/GenBank/DDBJ databases">
        <title>Black Yeasts Isolated from many extreme environments.</title>
        <authorList>
            <person name="Coleine C."/>
            <person name="Stajich J.E."/>
            <person name="Selbmann L."/>
        </authorList>
    </citation>
    <scope>NUCLEOTIDE SEQUENCE</scope>
    <source>
        <strain evidence="2">CCFEE 5485</strain>
    </source>
</reference>
<evidence type="ECO:0000313" key="2">
    <source>
        <dbReference type="EMBL" id="KAK3672969.1"/>
    </source>
</evidence>
<keyword evidence="3" id="KW-1185">Reference proteome</keyword>
<feature type="compositionally biased region" description="Polar residues" evidence="1">
    <location>
        <begin position="1401"/>
        <end position="1418"/>
    </location>
</feature>
<name>A0AAE0WJP9_9PEZI</name>
<evidence type="ECO:0000256" key="1">
    <source>
        <dbReference type="SAM" id="MobiDB-lite"/>
    </source>
</evidence>
<gene>
    <name evidence="2" type="ORF">LTR78_007079</name>
</gene>
<accession>A0AAE0WJP9</accession>
<comment type="caution">
    <text evidence="2">The sequence shown here is derived from an EMBL/GenBank/DDBJ whole genome shotgun (WGS) entry which is preliminary data.</text>
</comment>
<feature type="region of interest" description="Disordered" evidence="1">
    <location>
        <begin position="1397"/>
        <end position="1418"/>
    </location>
</feature>
<protein>
    <submittedName>
        <fullName evidence="2">Uncharacterized protein</fullName>
    </submittedName>
</protein>
<sequence length="1823" mass="195370">MKNTDIFSPNEGYDMVVSVTQKTINDQIAILANPDIGIIKTSLIFGMTRNKDRTFDPKFYDSWESVPGVGADGKGSPNVPVMNAQYLPRLQIKDSGTTAVLVLEFPSGVAWYVDPIDGLSEYDVKDWKYGIAIDLNFAGISRADLAAGKAVPPIVSQKLEHFMDQDFSISQLFADLTNVNLMRSDQEITTVGTAGDAVLQSFTYFMNTFLGDLQKHPEQNPYILGYSVAAVSATPDEDKNVPDSLKPIGSTFTLYKDPNNSDLSNVNFCLNTKGGQGKGGFGTHATPGNFDSNWIGSAEQCQAKMIYSAYCLLETLVLKPFYDGYANSTHDVISKAGVNIPNVPDYHAAMSSNTDGKKWSIAAQGGDDMYHNSYAVAFTSDGPNLTLKLSGGLDTKKSVSQNDFFCTASAWVSGYVNWEATIVVTADKNDKGEPTLRISNPPPKITSSGHDSWMNDCCKAFSWIAKIIGVIGDALSLGLDNNFFQNLFNNLLVPTASGIFNPVSALGSTGTTVNGSLLLPAGQIFFFKNPSADADGNVSLELTYKTETGTAASLAAVSKVEVDHSRFQFIETPYSRVTKLIKPASKATKPLLGAAPEKKTAAPAVPNPYAQPLKDKFKFDCAKSAAGTGKCDVGISCELMANSLPGMPVMPSKEFSLAQDAKGNALIFALSSDAQFNVLISDSDADGTGFRTVNLGASFHSFKAAVCFAVSQDEAGLISIAFTLVDQTGVQGVFYAPRLSNDLISTDFSKMSAMATQITGYDPKFTVENLMVGASDDGQRPVLLVQGQLGLDKSFYQLQASDSTPLRVEFPENVGRDGSGLLSMKMGYAFGRRTNYFLYTIGETVSLVGKTIPSGGSGSSTFDYSPGNKTLPVAFQHLSYNSITTATSRAGINASSDILIAAASGIYRIPNAKAASMECVTDQIKDAHEIFVAATATTISLWVVASPNILWYIYGAKVSNTTNITWNAPVQFAKGVIHVAGMRSRVTNANEIFTINQDMSISRYWQDPVTTIWRSKTELVPGSKYVLNYNSFTSVIHLERNGLPLVGEKLMVSSNEWQYYAINGSIYSLDVDTAAELVADPQGNVTIISTAIDVAPAVLHVQSALFKETLNIYPNGKVNHHLQKVTDGASLQSAQAQDGTPVMDPKVTGDVANAVASNVSQVNTVGASSYPPAAQGNIFTAVETPVASGENGHLKHSALRTIKTTHLEDGVVCGMTVRDGKWQLHKEGQAEKLLSVHRDSAVLGSFFGDFWHWIENFADDIVSNIENGVVKLIDGTTFIIHKVEEGLEFVLVLADKTLRIALSTLGAVFKALNWILKLVGIDLAKILAWLGHLLGWDRIWATHQMISGIGKNFLDFAKTNGPTYIELARRSAKSFFAEIDLDVKNAILPASVKNDSPDVAANSTDQGPDTRSMATSPPANYATYHLQHSATSANQDQKIGNVSTNGTVQTNGEMLTDDPFTQFYNDVLQPAFDVISEKLGKTSDDLLKLITDMSLDNLRILLADVADALISVMATVVDGFLHFAEDILKDIIGLLEEELDIPVIGALWDFMCELFGSSEPFTVMNASAFLLAIPAVTVVKLATGTTPDQFNNGFDDPAFPAKVAKWLGSGSPLNLTAAKTSGKLAVTNKQDEEYKAPPELKAFSLAEGCISPFAAIVGTVCDAAKANGSKNEYLQKVSLGTCAVKALFSWPVTDDGQDWNMYAIRWVAFVLGAAGDLMPGCPPKAKVVVNAVLAILAIVVDAKESQDPFAWTSDICGTISSLVAEAGEGNAEVQVPAYAASIMFGSLVALSGGIVKSIESRTESTAATANVKKSWKSICVGGA</sequence>